<reference evidence="1" key="2">
    <citation type="submission" date="2022-06" db="UniProtKB">
        <authorList>
            <consortium name="EnsemblMetazoa"/>
        </authorList>
    </citation>
    <scope>IDENTIFICATION</scope>
</reference>
<accession>A0A8R1Y133</accession>
<proteinExistence type="predicted"/>
<dbReference type="Proteomes" id="UP000024404">
    <property type="component" value="Unassembled WGS sequence"/>
</dbReference>
<dbReference type="EMBL" id="CMVM020000172">
    <property type="status" value="NOT_ANNOTATED_CDS"/>
    <property type="molecule type" value="Genomic_DNA"/>
</dbReference>
<name>A0A8R1Y133_ONCVO</name>
<sequence length="41" mass="4781">MNMNPSSNQKEKMLTPLSLRQFLQSTKITIRQRTKLKSSSK</sequence>
<evidence type="ECO:0000313" key="1">
    <source>
        <dbReference type="EnsemblMetazoa" id="OVOC6439.1"/>
    </source>
</evidence>
<keyword evidence="2" id="KW-1185">Reference proteome</keyword>
<evidence type="ECO:0000313" key="2">
    <source>
        <dbReference type="Proteomes" id="UP000024404"/>
    </source>
</evidence>
<organism evidence="1 2">
    <name type="scientific">Onchocerca volvulus</name>
    <dbReference type="NCBI Taxonomy" id="6282"/>
    <lineage>
        <taxon>Eukaryota</taxon>
        <taxon>Metazoa</taxon>
        <taxon>Ecdysozoa</taxon>
        <taxon>Nematoda</taxon>
        <taxon>Chromadorea</taxon>
        <taxon>Rhabditida</taxon>
        <taxon>Spirurina</taxon>
        <taxon>Spiruromorpha</taxon>
        <taxon>Filarioidea</taxon>
        <taxon>Onchocercidae</taxon>
        <taxon>Onchocerca</taxon>
    </lineage>
</organism>
<dbReference type="AlphaFoldDB" id="A0A8R1Y133"/>
<reference evidence="2" key="1">
    <citation type="submission" date="2013-10" db="EMBL/GenBank/DDBJ databases">
        <title>Genome sequencing of Onchocerca volvulus.</title>
        <authorList>
            <person name="Cotton J."/>
            <person name="Tsai J."/>
            <person name="Stanley E."/>
            <person name="Tracey A."/>
            <person name="Holroyd N."/>
            <person name="Lustigman S."/>
            <person name="Berriman M."/>
        </authorList>
    </citation>
    <scope>NUCLEOTIDE SEQUENCE</scope>
</reference>
<dbReference type="EnsemblMetazoa" id="OVOC6439.1">
    <property type="protein sequence ID" value="OVOC6439.1"/>
    <property type="gene ID" value="WBGene00243248"/>
</dbReference>
<protein>
    <submittedName>
        <fullName evidence="1">Uncharacterized protein</fullName>
    </submittedName>
</protein>